<evidence type="ECO:0000256" key="1">
    <source>
        <dbReference type="ARBA" id="ARBA00022676"/>
    </source>
</evidence>
<dbReference type="GO" id="GO:0009244">
    <property type="term" value="P:lipopolysaccharide core region biosynthetic process"/>
    <property type="evidence" value="ECO:0007669"/>
    <property type="project" value="TreeGrafter"/>
</dbReference>
<dbReference type="InterPro" id="IPR002201">
    <property type="entry name" value="Glyco_trans_9"/>
</dbReference>
<reference evidence="3 4" key="1">
    <citation type="submission" date="2019-01" db="EMBL/GenBank/DDBJ databases">
        <title>Insights into ecological role of a new deltaproteobacterial order Candidatus Sinidesulfobacterales (Sva0485) by metagenomics and metatranscriptomics.</title>
        <authorList>
            <person name="Tan S."/>
            <person name="Liu J."/>
            <person name="Fang Y."/>
            <person name="Hedlund B."/>
            <person name="Lian Z.-H."/>
            <person name="Huang L.-Y."/>
            <person name="Li J.-T."/>
            <person name="Huang L.-N."/>
            <person name="Li W.-J."/>
            <person name="Jiang H.-C."/>
            <person name="Dong H.-L."/>
            <person name="Shu W.-S."/>
        </authorList>
    </citation>
    <scope>NUCLEOTIDE SEQUENCE [LARGE SCALE GENOMIC DNA]</scope>
    <source>
        <strain evidence="3">AP4</strain>
    </source>
</reference>
<dbReference type="GO" id="GO:0008713">
    <property type="term" value="F:ADP-heptose-lipopolysaccharide heptosyltransferase activity"/>
    <property type="evidence" value="ECO:0007669"/>
    <property type="project" value="TreeGrafter"/>
</dbReference>
<sequence length="570" mass="65352">MKNVIILNLTRMGDLIQSTALFKKIKLTYPESRVKLIISKEFAEIAPFLPYVDEIKLIDVTGLSELLKANNFDLTIDVLKALGAMFDGILQVNYDLAVNLSHDEFSVYFLYILNSLKNIGISVNREGIIISNDEMIAYIFSAVKNRKVSVLNLVDLYERTIRTNKTQYKQHVNKIFLDAKKNNEEHDGNKEFEVLKKYGIEESDNIVSFAIGASTELKKWRYDYFAELAKMFLNGDIKTKVVLLGAKYDVKAGGFIESIVANERLINLTGKTSVADLVYIVRRSNLLITHDTGTMHIGVAVGTKLIVIYTGNVGFLETGPYAENRLLVIPDIGCFPCDFNLKCLNPVCQGLIKPEYIYDMSLMVLEKENDYAQKLSDYKNSGIIPYLSRFDSKKFIDYLPAVKIKLNFKDLKLKILKLSLEHYYEGDFWKIDENEIELFLDCFEGIEYNLSLDIKEELKSVEKLIALCKRGMSETKKMINLALKDPFNSKKIEEYTCKIKSIDFELKYLSSVYDDLSLFNQIHVINQNSSVSYDLFGFALDSLKNYSMYKLQLNIFKKVSLIFLDKIKNL</sequence>
<evidence type="ECO:0000256" key="2">
    <source>
        <dbReference type="ARBA" id="ARBA00022679"/>
    </source>
</evidence>
<dbReference type="Pfam" id="PF01075">
    <property type="entry name" value="Glyco_transf_9"/>
    <property type="match status" value="1"/>
</dbReference>
<name>A0A520XAD8_9DELT</name>
<proteinExistence type="predicted"/>
<keyword evidence="2" id="KW-0808">Transferase</keyword>
<dbReference type="Gene3D" id="3.40.50.2000">
    <property type="entry name" value="Glycogen Phosphorylase B"/>
    <property type="match status" value="2"/>
</dbReference>
<evidence type="ECO:0000313" key="3">
    <source>
        <dbReference type="EMBL" id="RZV38095.1"/>
    </source>
</evidence>
<gene>
    <name evidence="3" type="ORF">EVJ48_07630</name>
</gene>
<dbReference type="SUPFAM" id="SSF53756">
    <property type="entry name" value="UDP-Glycosyltransferase/glycogen phosphorylase"/>
    <property type="match status" value="1"/>
</dbReference>
<organism evidence="3 4">
    <name type="scientific">Candidatus Acidulodesulfobacterium acidiphilum</name>
    <dbReference type="NCBI Taxonomy" id="2597224"/>
    <lineage>
        <taxon>Bacteria</taxon>
        <taxon>Deltaproteobacteria</taxon>
        <taxon>Candidatus Acidulodesulfobacterales</taxon>
        <taxon>Candidatus Acidulodesulfobacterium</taxon>
    </lineage>
</organism>
<dbReference type="GO" id="GO:0005829">
    <property type="term" value="C:cytosol"/>
    <property type="evidence" value="ECO:0007669"/>
    <property type="project" value="TreeGrafter"/>
</dbReference>
<dbReference type="PANTHER" id="PTHR30160:SF7">
    <property type="entry name" value="ADP-HEPTOSE--LPS HEPTOSYLTRANSFERASE 2"/>
    <property type="match status" value="1"/>
</dbReference>
<accession>A0A520XAD8</accession>
<comment type="caution">
    <text evidence="3">The sequence shown here is derived from an EMBL/GenBank/DDBJ whole genome shotgun (WGS) entry which is preliminary data.</text>
</comment>
<dbReference type="CDD" id="cd03789">
    <property type="entry name" value="GT9_LPS_heptosyltransferase"/>
    <property type="match status" value="1"/>
</dbReference>
<keyword evidence="1" id="KW-0328">Glycosyltransferase</keyword>
<dbReference type="EMBL" id="SHMQ01000024">
    <property type="protein sequence ID" value="RZV38095.1"/>
    <property type="molecule type" value="Genomic_DNA"/>
</dbReference>
<evidence type="ECO:0000313" key="4">
    <source>
        <dbReference type="Proteomes" id="UP000322454"/>
    </source>
</evidence>
<dbReference type="Proteomes" id="UP000322454">
    <property type="component" value="Unassembled WGS sequence"/>
</dbReference>
<dbReference type="AlphaFoldDB" id="A0A520XAD8"/>
<dbReference type="PANTHER" id="PTHR30160">
    <property type="entry name" value="TETRAACYLDISACCHARIDE 4'-KINASE-RELATED"/>
    <property type="match status" value="1"/>
</dbReference>
<protein>
    <submittedName>
        <fullName evidence="3">Glycosyltransferase family 9 protein</fullName>
    </submittedName>
</protein>
<dbReference type="InterPro" id="IPR051199">
    <property type="entry name" value="LPS_LOS_Heptosyltrfase"/>
</dbReference>